<organism evidence="10 11">
    <name type="scientific">Pseudonocardia hydrocarbonoxydans</name>
    <dbReference type="NCBI Taxonomy" id="76726"/>
    <lineage>
        <taxon>Bacteria</taxon>
        <taxon>Bacillati</taxon>
        <taxon>Actinomycetota</taxon>
        <taxon>Actinomycetes</taxon>
        <taxon>Pseudonocardiales</taxon>
        <taxon>Pseudonocardiaceae</taxon>
        <taxon>Pseudonocardia</taxon>
    </lineage>
</organism>
<evidence type="ECO:0000256" key="2">
    <source>
        <dbReference type="ARBA" id="ARBA00022714"/>
    </source>
</evidence>
<dbReference type="Pfam" id="PF04324">
    <property type="entry name" value="Fer2_BFD"/>
    <property type="match status" value="1"/>
</dbReference>
<dbReference type="InterPro" id="IPR041854">
    <property type="entry name" value="BFD-like_2Fe2S-bd_dom_sf"/>
</dbReference>
<evidence type="ECO:0000256" key="7">
    <source>
        <dbReference type="ARBA" id="ARBA00039386"/>
    </source>
</evidence>
<keyword evidence="1" id="KW-0813">Transport</keyword>
<accession>A0A4Y3WGI2</accession>
<evidence type="ECO:0000313" key="10">
    <source>
        <dbReference type="EMBL" id="GEC18102.1"/>
    </source>
</evidence>
<keyword evidence="6" id="KW-0411">Iron-sulfur</keyword>
<evidence type="ECO:0000256" key="5">
    <source>
        <dbReference type="ARBA" id="ARBA00023004"/>
    </source>
</evidence>
<proteinExistence type="inferred from homology"/>
<keyword evidence="11" id="KW-1185">Reference proteome</keyword>
<keyword evidence="5" id="KW-0408">Iron</keyword>
<dbReference type="Proteomes" id="UP000320338">
    <property type="component" value="Unassembled WGS sequence"/>
</dbReference>
<evidence type="ECO:0000313" key="11">
    <source>
        <dbReference type="Proteomes" id="UP000320338"/>
    </source>
</evidence>
<evidence type="ECO:0000256" key="1">
    <source>
        <dbReference type="ARBA" id="ARBA00022448"/>
    </source>
</evidence>
<comment type="similarity">
    <text evidence="8">Belongs to the Bfd family.</text>
</comment>
<keyword evidence="4" id="KW-0249">Electron transport</keyword>
<comment type="caution">
    <text evidence="10">The sequence shown here is derived from an EMBL/GenBank/DDBJ whole genome shotgun (WGS) entry which is preliminary data.</text>
</comment>
<evidence type="ECO:0000259" key="9">
    <source>
        <dbReference type="Pfam" id="PF04324"/>
    </source>
</evidence>
<gene>
    <name evidence="10" type="ORF">PHY01_03850</name>
</gene>
<name>A0A4Y3WGI2_9PSEU</name>
<keyword evidence="2" id="KW-0001">2Fe-2S</keyword>
<protein>
    <recommendedName>
        <fullName evidence="7">Bacterioferritin-associated ferredoxin</fullName>
    </recommendedName>
</protein>
<evidence type="ECO:0000256" key="3">
    <source>
        <dbReference type="ARBA" id="ARBA00022723"/>
    </source>
</evidence>
<dbReference type="GO" id="GO:0051537">
    <property type="term" value="F:2 iron, 2 sulfur cluster binding"/>
    <property type="evidence" value="ECO:0007669"/>
    <property type="project" value="UniProtKB-KW"/>
</dbReference>
<dbReference type="EMBL" id="BJNG01000003">
    <property type="protein sequence ID" value="GEC18102.1"/>
    <property type="molecule type" value="Genomic_DNA"/>
</dbReference>
<evidence type="ECO:0000256" key="4">
    <source>
        <dbReference type="ARBA" id="ARBA00022982"/>
    </source>
</evidence>
<feature type="domain" description="BFD-like [2Fe-2S]-binding" evidence="9">
    <location>
        <begin position="2"/>
        <end position="49"/>
    </location>
</feature>
<dbReference type="InterPro" id="IPR007419">
    <property type="entry name" value="BFD-like_2Fe2S-bd_dom"/>
</dbReference>
<dbReference type="GO" id="GO:0046872">
    <property type="term" value="F:metal ion binding"/>
    <property type="evidence" value="ECO:0007669"/>
    <property type="project" value="UniProtKB-KW"/>
</dbReference>
<dbReference type="Gene3D" id="1.10.10.1100">
    <property type="entry name" value="BFD-like [2Fe-2S]-binding domain"/>
    <property type="match status" value="1"/>
</dbReference>
<keyword evidence="3" id="KW-0479">Metal-binding</keyword>
<sequence length="65" mass="6678">MYVCMCFAVCDRTIRSCIARGARTVEEVGEATEAGTGCGGCQGHIDTLLTATLAPALLDDLPATG</sequence>
<dbReference type="PANTHER" id="PTHR37424:SF1">
    <property type="entry name" value="BACTERIOFERRITIN-ASSOCIATED FERREDOXIN"/>
    <property type="match status" value="1"/>
</dbReference>
<dbReference type="RefSeq" id="WP_141276435.1">
    <property type="nucleotide sequence ID" value="NZ_BAAARZ010000002.1"/>
</dbReference>
<dbReference type="InterPro" id="IPR052371">
    <property type="entry name" value="BFD-associated_ferredoxin"/>
</dbReference>
<dbReference type="PANTHER" id="PTHR37424">
    <property type="entry name" value="BACTERIOFERRITIN-ASSOCIATED FERREDOXIN"/>
    <property type="match status" value="1"/>
</dbReference>
<evidence type="ECO:0000256" key="8">
    <source>
        <dbReference type="ARBA" id="ARBA00046332"/>
    </source>
</evidence>
<reference evidence="10 11" key="1">
    <citation type="submission" date="2019-06" db="EMBL/GenBank/DDBJ databases">
        <title>Whole genome shotgun sequence of Pseudonocardia hydrocarbonoxydans NBRC 14498.</title>
        <authorList>
            <person name="Hosoyama A."/>
            <person name="Uohara A."/>
            <person name="Ohji S."/>
            <person name="Ichikawa N."/>
        </authorList>
    </citation>
    <scope>NUCLEOTIDE SEQUENCE [LARGE SCALE GENOMIC DNA]</scope>
    <source>
        <strain evidence="10 11">NBRC 14498</strain>
    </source>
</reference>
<evidence type="ECO:0000256" key="6">
    <source>
        <dbReference type="ARBA" id="ARBA00023014"/>
    </source>
</evidence>
<dbReference type="AlphaFoldDB" id="A0A4Y3WGI2"/>